<evidence type="ECO:0000313" key="1">
    <source>
        <dbReference type="EMBL" id="THG37893.1"/>
    </source>
</evidence>
<dbReference type="InterPro" id="IPR024747">
    <property type="entry name" value="Pyridox_Oxase-rel"/>
</dbReference>
<dbReference type="PANTHER" id="PTHR34071:SF2">
    <property type="entry name" value="FLAVIN-NUCLEOTIDE-BINDING PROTEIN"/>
    <property type="match status" value="1"/>
</dbReference>
<evidence type="ECO:0008006" key="3">
    <source>
        <dbReference type="Google" id="ProtNLM"/>
    </source>
</evidence>
<sequence>MRMDAREAPGSAEIALSAALTASLASAASASPAISTASPRSPIVSSATSDCAVSRRFATSPPSHRLSRSHYTVGTPTCYYTHKSNERSESMFVPMRRSKQQLPADECAAILRGATAGVLGTAGTDGYPYAVPVSFAYVPSSEDDAAPDAVRGRIFLHCATTGHKLDALDADPHVCFTVIAQSEPVPEKLTDRFCSVIAFGTARRAEGDEKAEGLWALGTKYAPGLDAVVSDEIATTAHRTEVIAIDLESVTGKEGLELLRERGA</sequence>
<accession>A0A4S4G3L5</accession>
<dbReference type="Pfam" id="PF12900">
    <property type="entry name" value="Pyridox_ox_2"/>
    <property type="match status" value="1"/>
</dbReference>
<proteinExistence type="predicted"/>
<dbReference type="InterPro" id="IPR012349">
    <property type="entry name" value="Split_barrel_FMN-bd"/>
</dbReference>
<dbReference type="AlphaFoldDB" id="A0A4S4G3L5"/>
<dbReference type="Proteomes" id="UP000308978">
    <property type="component" value="Unassembled WGS sequence"/>
</dbReference>
<organism evidence="1 2">
    <name type="scientific">Adlercreutzia caecimuris</name>
    <dbReference type="NCBI Taxonomy" id="671266"/>
    <lineage>
        <taxon>Bacteria</taxon>
        <taxon>Bacillati</taxon>
        <taxon>Actinomycetota</taxon>
        <taxon>Coriobacteriia</taxon>
        <taxon>Eggerthellales</taxon>
        <taxon>Eggerthellaceae</taxon>
        <taxon>Adlercreutzia</taxon>
    </lineage>
</organism>
<protein>
    <recommendedName>
        <fullName evidence="3">Pyridoxamine 5'-phosphate oxidase family protein</fullName>
    </recommendedName>
</protein>
<evidence type="ECO:0000313" key="2">
    <source>
        <dbReference type="Proteomes" id="UP000308978"/>
    </source>
</evidence>
<dbReference type="PANTHER" id="PTHR34071">
    <property type="entry name" value="5-NITROIMIDAZOLE ANTIBIOTICS RESISTANCE PROTEIN, NIMA-FAMILY-RELATED PROTEIN-RELATED"/>
    <property type="match status" value="1"/>
</dbReference>
<comment type="caution">
    <text evidence="1">The sequence shown here is derived from an EMBL/GenBank/DDBJ whole genome shotgun (WGS) entry which is preliminary data.</text>
</comment>
<name>A0A4S4G3L5_9ACTN</name>
<dbReference type="SUPFAM" id="SSF50475">
    <property type="entry name" value="FMN-binding split barrel"/>
    <property type="match status" value="1"/>
</dbReference>
<gene>
    <name evidence="1" type="ORF">E5986_03225</name>
</gene>
<dbReference type="EMBL" id="SSTJ01000003">
    <property type="protein sequence ID" value="THG37893.1"/>
    <property type="molecule type" value="Genomic_DNA"/>
</dbReference>
<reference evidence="1 2" key="1">
    <citation type="submission" date="2019-04" db="EMBL/GenBank/DDBJ databases">
        <title>Microbes associate with the intestines of laboratory mice.</title>
        <authorList>
            <person name="Navarre W."/>
            <person name="Wong E."/>
            <person name="Huang K.C."/>
            <person name="Tropini C."/>
            <person name="Ng K."/>
            <person name="Yu B."/>
        </authorList>
    </citation>
    <scope>NUCLEOTIDE SEQUENCE [LARGE SCALE GENOMIC DNA]</scope>
    <source>
        <strain evidence="1 2">NM80_B27</strain>
    </source>
</reference>
<dbReference type="Gene3D" id="2.30.110.10">
    <property type="entry name" value="Electron Transport, Fmn-binding Protein, Chain A"/>
    <property type="match status" value="1"/>
</dbReference>